<proteinExistence type="predicted"/>
<name>A0A4R7FKB2_9MICO</name>
<evidence type="ECO:0000313" key="1">
    <source>
        <dbReference type="EMBL" id="TDS76801.1"/>
    </source>
</evidence>
<dbReference type="AlphaFoldDB" id="A0A4R7FKB2"/>
<accession>A0A4R7FKB2</accession>
<dbReference type="OrthoDB" id="370326at2"/>
<protein>
    <recommendedName>
        <fullName evidence="3">Prenyltransferase/squalene oxidase-like repeat protein</fullName>
    </recommendedName>
</protein>
<dbReference type="InterPro" id="IPR008930">
    <property type="entry name" value="Terpenoid_cyclase/PrenylTrfase"/>
</dbReference>
<dbReference type="EMBL" id="SOAM01000002">
    <property type="protein sequence ID" value="TDS76801.1"/>
    <property type="molecule type" value="Genomic_DNA"/>
</dbReference>
<keyword evidence="2" id="KW-1185">Reference proteome</keyword>
<comment type="caution">
    <text evidence="1">The sequence shown here is derived from an EMBL/GenBank/DDBJ whole genome shotgun (WGS) entry which is preliminary data.</text>
</comment>
<organism evidence="1 2">
    <name type="scientific">Amnibacterium kyonggiense</name>
    <dbReference type="NCBI Taxonomy" id="595671"/>
    <lineage>
        <taxon>Bacteria</taxon>
        <taxon>Bacillati</taxon>
        <taxon>Actinomycetota</taxon>
        <taxon>Actinomycetes</taxon>
        <taxon>Micrococcales</taxon>
        <taxon>Microbacteriaceae</taxon>
        <taxon>Amnibacterium</taxon>
    </lineage>
</organism>
<dbReference type="Gene3D" id="1.50.10.20">
    <property type="match status" value="1"/>
</dbReference>
<evidence type="ECO:0008006" key="3">
    <source>
        <dbReference type="Google" id="ProtNLM"/>
    </source>
</evidence>
<gene>
    <name evidence="1" type="ORF">CLV52_1736</name>
</gene>
<evidence type="ECO:0000313" key="2">
    <source>
        <dbReference type="Proteomes" id="UP000295344"/>
    </source>
</evidence>
<reference evidence="1 2" key="1">
    <citation type="submission" date="2019-03" db="EMBL/GenBank/DDBJ databases">
        <title>Genomic Encyclopedia of Archaeal and Bacterial Type Strains, Phase II (KMG-II): from individual species to whole genera.</title>
        <authorList>
            <person name="Goeker M."/>
        </authorList>
    </citation>
    <scope>NUCLEOTIDE SEQUENCE [LARGE SCALE GENOMIC DNA]</scope>
    <source>
        <strain evidence="1 2">DSM 24782</strain>
    </source>
</reference>
<dbReference type="RefSeq" id="WP_133765949.1">
    <property type="nucleotide sequence ID" value="NZ_BAAARP010000002.1"/>
</dbReference>
<dbReference type="SUPFAM" id="SSF48239">
    <property type="entry name" value="Terpenoid cyclases/Protein prenyltransferases"/>
    <property type="match status" value="1"/>
</dbReference>
<dbReference type="Proteomes" id="UP000295344">
    <property type="component" value="Unassembled WGS sequence"/>
</dbReference>
<sequence>MDERIDALLALQRPDGNWGVGVYDPADWCSTTDALWLLHELDAPADDPGVRRAVDLVHERVRWEEGNGGRPYFQGETEACVNGRVLTLGARFGCPEPALAARLLGEQLPDGGWNCEAPASTRGSFHSTICVLEGLLGFARAVGSSPALDTALHRGHEYLLDRGLLRSRTTGRVLDEAWLVPHAPVYWCYDVLRGLDHLRAAGVAPDDRIADAVDTLRRARRPDGAWIAAPAIEAEQILVLEPPGSSSVLIAERAARVLAWAEG</sequence>